<dbReference type="RefSeq" id="WP_111444699.1">
    <property type="nucleotide sequence ID" value="NZ_QKZK01000006.1"/>
</dbReference>
<dbReference type="Proteomes" id="UP000249239">
    <property type="component" value="Unassembled WGS sequence"/>
</dbReference>
<keyword evidence="2" id="KW-1185">Reference proteome</keyword>
<organism evidence="1 2">
    <name type="scientific">Breznakibacter xylanolyticus</name>
    <dbReference type="NCBI Taxonomy" id="990"/>
    <lineage>
        <taxon>Bacteria</taxon>
        <taxon>Pseudomonadati</taxon>
        <taxon>Bacteroidota</taxon>
        <taxon>Bacteroidia</taxon>
        <taxon>Marinilabiliales</taxon>
        <taxon>Marinilabiliaceae</taxon>
        <taxon>Breznakibacter</taxon>
    </lineage>
</organism>
<accession>A0A2W7P5A7</accession>
<dbReference type="NCBIfam" id="TIGR04131">
    <property type="entry name" value="Bac_Flav_CTERM"/>
    <property type="match status" value="1"/>
</dbReference>
<dbReference type="InterPro" id="IPR026341">
    <property type="entry name" value="T9SS_type_B"/>
</dbReference>
<dbReference type="Pfam" id="PF13585">
    <property type="entry name" value="CHU_C"/>
    <property type="match status" value="1"/>
</dbReference>
<sequence>MKLFLRSFALAIGLFLVSTLYLSAQVDRTFWFVAPDASKSHSNEDQYIKLRLTNVSAVAATVTISMPKNSTFATQTIVINPGVQSTVTLNKADVENGTDGNRTTDLPVMNKGLLIESTQDITAYYEVGDMNNPDKFTLKGNSALGTEFYVPSNLDYRNYPLTIKAKEKIDIVATEDTKVTITPTTDCVGGRKAGESFDIDLKRGETYCLEAVGEDAKINLGGTHIVSTGKIAVTISDDSINLEPQGNYDIIGDQLIPVDVIGDKYVAIKTNDSSFGNIQKVYLTAVRDNSVIWYGTEKITLNKGQSVSRDIAKDNVYIYSEIGVPFYAYQVTGYGYEMGSAILPPITCTGSKQVDFNRSFVKDFWIQILAKDTDIGSFKLMDISQNKDKSSLLPAQSDWDIVYDKNGMDTKWRTVAVKSEAIDTNKPHTGISTGTTYRISNSTGKFHFSVLDQNGASLNYGYFSAYNSIRVSDPQSFCKSNGTLNISTSATYPEYNIRWYLASTDGTPIATNVSEIVAKQTGVYWVVATEKITSGCENKASTQVKILGADVQLPKDTTVCAEANYTLEGTVGTTPYTYLWTYQNSGSSIVNTATTQDLDLTVSAGTTTTVILTVTDENKCAVKDTINVTAHPIPALNLSKNPSSICIGQKISTDAVLDRYQWYLNGVALKDSIQSSIYPKVSGVYQLTGWAENDCSVTEQLSITVNSLPVISLSDKTECHGSSEVYSGPSGMASYAWTVGSSTFATSQITLAQPASSIELSVVDNNGCRAQAKASYSWYPKAPTLAGQTICSGGSVVLASDPAYTNYSWSFKQTSASTSVSLPLDVTQPHQQALNNVMRGLNDGIYSISAFDGNGCPVNQTIGLVVHPMPVIDLGITNASFCPGSTVTLQTNTVYHSYAWTIGSDPAVISTTHSVVASTAGTYTLTATTGADGCKQQGSVTVTALQNPIVTLSGSNISACENQQVVVNAAAANGSGSPYVYRWYDSSHQVIDYDSQLTRTDAGSFYVVVTDKASCTGTATVDITRNPLPVFSLRDATECHGEPYSFDGPVGMKTYLWQDGSGNQTLTLNQPVSEVRLTVTDNNNCTSEATGSLKWHAEQPTKLSDRITCPGTDIVLSTDPTYTDIRWSFQKAPSVVPVALATTGYQHTVTAAVNGVNDGNYIIEAKDVNKCPVKQTILLEVEYIPELDLGDDNITKCEGAFITLKSNYEFDSYEWEWTDGASVKSLPSRNFAIVEKSGAYSLTVYDTGKKLICFKTKSVNVISLENPEIKLSTDTSKPFCFSIPVTVTATANEVGGANLFKWYDAAGAEVDGDGDAELTRTDSGDFYVVATATNNCTDTSRISIERYARMADVILPDITECYGSSEEFKGLDGMVSYTWRDGSGGSLLGSGQTFFADRQYEQLVLDVVDSDGCTNSGIGRYAWWDSQSASLPDQSICYGGKIVLSTAPGYLNYRWSFQQTSSSSTVALPLIQTMPYQQMVTNSMPGINDGIYTILAQDEHGCDVNQTIKLTIDPVQTLDLSSSPRSFCAGSSVILHCEDVYDSYQWYKDSDPTVISSAHEVEVTQAGRYHLRVKEASDGCRLDGYIDVVSYQNPTVAFAQSTIPACQDVMVSVIPDVVQGSGNVIHYEWYDSNDVVIDSDHELSRTDAGEFKVVVRDNYGCTDSTTVLITRYPETTFTLNNVSICDNSTATLQKPSSVLANSYVWHNSDNTISISNADLVVNAKGVYTLDIVDPNACHASATLNLTHRTSPKFDLGAEEQHRCAGEVIEVKALSHFGSYYWNDDSSEGQPHSYTIIGNDQVQTIKLRIESSINDCYAEEAITVHAHSLPEVNLGEDITVCSGVLTPLSAPSGVSSILWSTPDGETDAPSIVAKSGTYKLSVTNAYSCQNSDILNIFWLPLPEVDLGPDELVCPITDVVLNASSGVVYQWEPSGSSAQSIVAQKDTLITLRVQDVNGCFGWDTKMIYTRIAPEYSLVSEVTICANDSIEFNAYPEEIFENYPTFTWSDGDTEQYKWMQETGEYWVEVTDGCFILRDTTNLLHHSMPVIAQLDTMIYQQIAVLPSGGTEPYVYAINDDEFQKDNVFRDLPNGEYVLWVRDGNMCLDSDTVSIFNILDLKIPNLITPNGDGHNDRWTITGLEKFPDSNIRIYDRYGKLLRIYKPTDAGWDGYYLNKPMPSDDYWYVVELNPTSKVIKGHMTLKR</sequence>
<comment type="caution">
    <text evidence="1">The sequence shown here is derived from an EMBL/GenBank/DDBJ whole genome shotgun (WGS) entry which is preliminary data.</text>
</comment>
<evidence type="ECO:0000313" key="2">
    <source>
        <dbReference type="Proteomes" id="UP000249239"/>
    </source>
</evidence>
<reference evidence="1 2" key="1">
    <citation type="submission" date="2018-06" db="EMBL/GenBank/DDBJ databases">
        <title>Genomic Encyclopedia of Archaeal and Bacterial Type Strains, Phase II (KMG-II): from individual species to whole genera.</title>
        <authorList>
            <person name="Goeker M."/>
        </authorList>
    </citation>
    <scope>NUCLEOTIDE SEQUENCE [LARGE SCALE GENOMIC DNA]</scope>
    <source>
        <strain evidence="1 2">DSM 6779</strain>
    </source>
</reference>
<dbReference type="OrthoDB" id="1108781at2"/>
<protein>
    <submittedName>
        <fullName evidence="1">Gliding motility-associated-like protein</fullName>
    </submittedName>
</protein>
<gene>
    <name evidence="1" type="ORF">LX69_00985</name>
</gene>
<proteinExistence type="predicted"/>
<name>A0A2W7P5A7_9BACT</name>
<dbReference type="EMBL" id="QKZK01000006">
    <property type="protein sequence ID" value="PZX18592.1"/>
    <property type="molecule type" value="Genomic_DNA"/>
</dbReference>
<evidence type="ECO:0000313" key="1">
    <source>
        <dbReference type="EMBL" id="PZX18592.1"/>
    </source>
</evidence>